<organism evidence="12 13">
    <name type="scientific">Leptomonas seymouri</name>
    <dbReference type="NCBI Taxonomy" id="5684"/>
    <lineage>
        <taxon>Eukaryota</taxon>
        <taxon>Discoba</taxon>
        <taxon>Euglenozoa</taxon>
        <taxon>Kinetoplastea</taxon>
        <taxon>Metakinetoplastina</taxon>
        <taxon>Trypanosomatida</taxon>
        <taxon>Trypanosomatidae</taxon>
        <taxon>Leishmaniinae</taxon>
        <taxon>Leptomonas</taxon>
    </lineage>
</organism>
<dbReference type="OrthoDB" id="1681166at2759"/>
<evidence type="ECO:0000256" key="7">
    <source>
        <dbReference type="ARBA" id="ARBA00022786"/>
    </source>
</evidence>
<dbReference type="InterPro" id="IPR013083">
    <property type="entry name" value="Znf_RING/FYVE/PHD"/>
</dbReference>
<keyword evidence="8" id="KW-0862">Zinc</keyword>
<dbReference type="InterPro" id="IPR024766">
    <property type="entry name" value="Znf_RING_H2"/>
</dbReference>
<dbReference type="PANTHER" id="PTHR11210">
    <property type="entry name" value="RING BOX"/>
    <property type="match status" value="1"/>
</dbReference>
<dbReference type="OMA" id="HSFRNCC"/>
<protein>
    <recommendedName>
        <fullName evidence="11">RING-type domain-containing protein</fullName>
    </recommendedName>
</protein>
<evidence type="ECO:0000256" key="1">
    <source>
        <dbReference type="ARBA" id="ARBA00004123"/>
    </source>
</evidence>
<dbReference type="PROSITE" id="PS50089">
    <property type="entry name" value="ZF_RING_2"/>
    <property type="match status" value="1"/>
</dbReference>
<keyword evidence="7" id="KW-0833">Ubl conjugation pathway</keyword>
<keyword evidence="6 10" id="KW-0863">Zinc-finger</keyword>
<comment type="subcellular location">
    <subcellularLocation>
        <location evidence="2">Cytoplasm</location>
    </subcellularLocation>
    <subcellularLocation>
        <location evidence="1">Nucleus</location>
    </subcellularLocation>
</comment>
<gene>
    <name evidence="12" type="ORF">ABL78_5814</name>
</gene>
<evidence type="ECO:0000256" key="2">
    <source>
        <dbReference type="ARBA" id="ARBA00004496"/>
    </source>
</evidence>
<dbReference type="GO" id="GO:0008270">
    <property type="term" value="F:zinc ion binding"/>
    <property type="evidence" value="ECO:0007669"/>
    <property type="project" value="UniProtKB-KW"/>
</dbReference>
<dbReference type="InterPro" id="IPR051031">
    <property type="entry name" value="RING-box_E3_Ubiquitin_Ligase"/>
</dbReference>
<evidence type="ECO:0000256" key="3">
    <source>
        <dbReference type="ARBA" id="ARBA00004906"/>
    </source>
</evidence>
<accession>A0A0N1I1Q1</accession>
<dbReference type="GO" id="GO:0005634">
    <property type="term" value="C:nucleus"/>
    <property type="evidence" value="ECO:0007669"/>
    <property type="project" value="UniProtKB-SubCell"/>
</dbReference>
<dbReference type="SUPFAM" id="SSF57850">
    <property type="entry name" value="RING/U-box"/>
    <property type="match status" value="1"/>
</dbReference>
<evidence type="ECO:0000313" key="13">
    <source>
        <dbReference type="Proteomes" id="UP000038009"/>
    </source>
</evidence>
<keyword evidence="5" id="KW-0479">Metal-binding</keyword>
<dbReference type="Proteomes" id="UP000038009">
    <property type="component" value="Unassembled WGS sequence"/>
</dbReference>
<name>A0A0N1I1Q1_LEPSE</name>
<keyword evidence="4" id="KW-0963">Cytoplasm</keyword>
<sequence length="102" mass="11527">MSHPATSSNADDVISIETKYMYVTAVSVPREMMVMKEACTICNGSLGHPCVKCNSTLDDCPVVIGACRHAFHQHCFEQWVQVHGTCPFCREKWLEERIIRPN</sequence>
<evidence type="ECO:0000313" key="12">
    <source>
        <dbReference type="EMBL" id="KPI85121.1"/>
    </source>
</evidence>
<evidence type="ECO:0000256" key="6">
    <source>
        <dbReference type="ARBA" id="ARBA00022771"/>
    </source>
</evidence>
<dbReference type="Gene3D" id="3.30.40.10">
    <property type="entry name" value="Zinc/RING finger domain, C3HC4 (zinc finger)"/>
    <property type="match status" value="1"/>
</dbReference>
<evidence type="ECO:0000256" key="4">
    <source>
        <dbReference type="ARBA" id="ARBA00022490"/>
    </source>
</evidence>
<evidence type="ECO:0000259" key="11">
    <source>
        <dbReference type="PROSITE" id="PS50089"/>
    </source>
</evidence>
<dbReference type="AlphaFoldDB" id="A0A0N1I1Q1"/>
<dbReference type="InterPro" id="IPR001841">
    <property type="entry name" value="Znf_RING"/>
</dbReference>
<keyword evidence="13" id="KW-1185">Reference proteome</keyword>
<evidence type="ECO:0000256" key="8">
    <source>
        <dbReference type="ARBA" id="ARBA00022833"/>
    </source>
</evidence>
<reference evidence="12 13" key="1">
    <citation type="journal article" date="2015" name="PLoS Pathog.">
        <title>Leptomonas seymouri: Adaptations to the Dixenous Life Cycle Analyzed by Genome Sequencing, Transcriptome Profiling and Co-infection with Leishmania donovani.</title>
        <authorList>
            <person name="Kraeva N."/>
            <person name="Butenko A."/>
            <person name="Hlavacova J."/>
            <person name="Kostygov A."/>
            <person name="Myskova J."/>
            <person name="Grybchuk D."/>
            <person name="Lestinova T."/>
            <person name="Votypka J."/>
            <person name="Volf P."/>
            <person name="Opperdoes F."/>
            <person name="Flegontov P."/>
            <person name="Lukes J."/>
            <person name="Yurchenko V."/>
        </authorList>
    </citation>
    <scope>NUCLEOTIDE SEQUENCE [LARGE SCALE GENOMIC DNA]</scope>
    <source>
        <strain evidence="12 13">ATCC 30220</strain>
    </source>
</reference>
<comment type="pathway">
    <text evidence="3">Protein modification; protein ubiquitination.</text>
</comment>
<dbReference type="GO" id="GO:0005737">
    <property type="term" value="C:cytoplasm"/>
    <property type="evidence" value="ECO:0007669"/>
    <property type="project" value="UniProtKB-SubCell"/>
</dbReference>
<evidence type="ECO:0000256" key="5">
    <source>
        <dbReference type="ARBA" id="ARBA00022723"/>
    </source>
</evidence>
<evidence type="ECO:0000256" key="9">
    <source>
        <dbReference type="ARBA" id="ARBA00023242"/>
    </source>
</evidence>
<dbReference type="Pfam" id="PF12678">
    <property type="entry name" value="zf-rbx1"/>
    <property type="match status" value="1"/>
</dbReference>
<comment type="caution">
    <text evidence="12">The sequence shown here is derived from an EMBL/GenBank/DDBJ whole genome shotgun (WGS) entry which is preliminary data.</text>
</comment>
<evidence type="ECO:0000256" key="10">
    <source>
        <dbReference type="PROSITE-ProRule" id="PRU00175"/>
    </source>
</evidence>
<proteinExistence type="predicted"/>
<dbReference type="VEuPathDB" id="TriTrypDB:Lsey_0207_0040"/>
<keyword evidence="9" id="KW-0539">Nucleus</keyword>
<dbReference type="EMBL" id="LJSK01000207">
    <property type="protein sequence ID" value="KPI85121.1"/>
    <property type="molecule type" value="Genomic_DNA"/>
</dbReference>
<feature type="domain" description="RING-type" evidence="11">
    <location>
        <begin position="50"/>
        <end position="90"/>
    </location>
</feature>